<proteinExistence type="inferred from homology"/>
<keyword evidence="3 8" id="KW-0378">Hydrolase</keyword>
<evidence type="ECO:0000256" key="2">
    <source>
        <dbReference type="ARBA" id="ARBA00022723"/>
    </source>
</evidence>
<dbReference type="SMART" id="SM00156">
    <property type="entry name" value="PP2Ac"/>
    <property type="match status" value="1"/>
</dbReference>
<comment type="catalytic activity">
    <reaction evidence="7 8">
        <text>O-phospho-L-threonyl-[protein] + H2O = L-threonyl-[protein] + phosphate</text>
        <dbReference type="Rhea" id="RHEA:47004"/>
        <dbReference type="Rhea" id="RHEA-COMP:11060"/>
        <dbReference type="Rhea" id="RHEA-COMP:11605"/>
        <dbReference type="ChEBI" id="CHEBI:15377"/>
        <dbReference type="ChEBI" id="CHEBI:30013"/>
        <dbReference type="ChEBI" id="CHEBI:43474"/>
        <dbReference type="ChEBI" id="CHEBI:61977"/>
        <dbReference type="EC" id="3.1.3.16"/>
    </reaction>
</comment>
<evidence type="ECO:0000256" key="8">
    <source>
        <dbReference type="RuleBase" id="RU004273"/>
    </source>
</evidence>
<dbReference type="GO" id="GO:0005737">
    <property type="term" value="C:cytoplasm"/>
    <property type="evidence" value="ECO:0007669"/>
    <property type="project" value="TreeGrafter"/>
</dbReference>
<keyword evidence="2" id="KW-0479">Metal-binding</keyword>
<evidence type="ECO:0000256" key="4">
    <source>
        <dbReference type="ARBA" id="ARBA00022912"/>
    </source>
</evidence>
<feature type="compositionally biased region" description="Basic and acidic residues" evidence="9">
    <location>
        <begin position="357"/>
        <end position="368"/>
    </location>
</feature>
<evidence type="ECO:0000259" key="10">
    <source>
        <dbReference type="PROSITE" id="PS00125"/>
    </source>
</evidence>
<keyword evidence="12" id="KW-1185">Reference proteome</keyword>
<evidence type="ECO:0000256" key="9">
    <source>
        <dbReference type="SAM" id="MobiDB-lite"/>
    </source>
</evidence>
<feature type="domain" description="Serine/threonine specific protein phosphatases" evidence="10">
    <location>
        <begin position="116"/>
        <end position="121"/>
    </location>
</feature>
<evidence type="ECO:0000256" key="1">
    <source>
        <dbReference type="ARBA" id="ARBA00001936"/>
    </source>
</evidence>
<dbReference type="OrthoDB" id="5840512at2759"/>
<keyword evidence="5" id="KW-0464">Manganese</keyword>
<evidence type="ECO:0000313" key="12">
    <source>
        <dbReference type="Proteomes" id="UP000242913"/>
    </source>
</evidence>
<dbReference type="PROSITE" id="PS00125">
    <property type="entry name" value="SER_THR_PHOSPHATASE"/>
    <property type="match status" value="1"/>
</dbReference>
<evidence type="ECO:0000256" key="6">
    <source>
        <dbReference type="ARBA" id="ARBA00047761"/>
    </source>
</evidence>
<dbReference type="PANTHER" id="PTHR11668">
    <property type="entry name" value="SERINE/THREONINE PROTEIN PHOSPHATASE"/>
    <property type="match status" value="1"/>
</dbReference>
<comment type="similarity">
    <text evidence="8">Belongs to the PPP phosphatase family.</text>
</comment>
<dbReference type="Pfam" id="PF00149">
    <property type="entry name" value="Metallophos"/>
    <property type="match status" value="1"/>
</dbReference>
<dbReference type="PRINTS" id="PR00114">
    <property type="entry name" value="STPHPHTASE"/>
</dbReference>
<dbReference type="PANTHER" id="PTHR11668:SF300">
    <property type="entry name" value="SERINE_THREONINE-PROTEIN PHOSPHATASE"/>
    <property type="match status" value="1"/>
</dbReference>
<keyword evidence="4" id="KW-0904">Protein phosphatase</keyword>
<dbReference type="GO" id="GO:0046872">
    <property type="term" value="F:metal ion binding"/>
    <property type="evidence" value="ECO:0007669"/>
    <property type="project" value="UniProtKB-KW"/>
</dbReference>
<evidence type="ECO:0000256" key="3">
    <source>
        <dbReference type="ARBA" id="ARBA00022801"/>
    </source>
</evidence>
<evidence type="ECO:0000256" key="7">
    <source>
        <dbReference type="ARBA" id="ARBA00048336"/>
    </source>
</evidence>
<dbReference type="GO" id="GO:0004722">
    <property type="term" value="F:protein serine/threonine phosphatase activity"/>
    <property type="evidence" value="ECO:0007669"/>
    <property type="project" value="UniProtKB-EC"/>
</dbReference>
<feature type="region of interest" description="Disordered" evidence="9">
    <location>
        <begin position="357"/>
        <end position="379"/>
    </location>
</feature>
<gene>
    <name evidence="11" type="ORF">X798_03914</name>
</gene>
<dbReference type="Proteomes" id="UP000242913">
    <property type="component" value="Unassembled WGS sequence"/>
</dbReference>
<comment type="catalytic activity">
    <reaction evidence="6">
        <text>O-phospho-L-seryl-[protein] + H2O = L-seryl-[protein] + phosphate</text>
        <dbReference type="Rhea" id="RHEA:20629"/>
        <dbReference type="Rhea" id="RHEA-COMP:9863"/>
        <dbReference type="Rhea" id="RHEA-COMP:11604"/>
        <dbReference type="ChEBI" id="CHEBI:15377"/>
        <dbReference type="ChEBI" id="CHEBI:29999"/>
        <dbReference type="ChEBI" id="CHEBI:43474"/>
        <dbReference type="ChEBI" id="CHEBI:83421"/>
        <dbReference type="EC" id="3.1.3.16"/>
    </reaction>
</comment>
<dbReference type="InterPro" id="IPR004843">
    <property type="entry name" value="Calcineurin-like_PHP"/>
</dbReference>
<organism evidence="11 12">
    <name type="scientific">Onchocerca flexuosa</name>
    <dbReference type="NCBI Taxonomy" id="387005"/>
    <lineage>
        <taxon>Eukaryota</taxon>
        <taxon>Metazoa</taxon>
        <taxon>Ecdysozoa</taxon>
        <taxon>Nematoda</taxon>
        <taxon>Chromadorea</taxon>
        <taxon>Rhabditida</taxon>
        <taxon>Spirurina</taxon>
        <taxon>Spiruromorpha</taxon>
        <taxon>Filarioidea</taxon>
        <taxon>Onchocercidae</taxon>
        <taxon>Onchocerca</taxon>
    </lineage>
</organism>
<dbReference type="EC" id="3.1.3.16" evidence="8"/>
<dbReference type="SUPFAM" id="SSF56300">
    <property type="entry name" value="Metallo-dependent phosphatases"/>
    <property type="match status" value="1"/>
</dbReference>
<dbReference type="InterPro" id="IPR006186">
    <property type="entry name" value="Ser/Thr-sp_prot-phosphatase"/>
</dbReference>
<dbReference type="GO" id="GO:0005634">
    <property type="term" value="C:nucleus"/>
    <property type="evidence" value="ECO:0007669"/>
    <property type="project" value="TreeGrafter"/>
</dbReference>
<name>A0A238BVI2_9BILA</name>
<feature type="compositionally biased region" description="Polar residues" evidence="9">
    <location>
        <begin position="370"/>
        <end position="379"/>
    </location>
</feature>
<evidence type="ECO:0000313" key="11">
    <source>
        <dbReference type="EMBL" id="OZC08984.1"/>
    </source>
</evidence>
<dbReference type="InterPro" id="IPR050341">
    <property type="entry name" value="PP1_catalytic_subunit"/>
</dbReference>
<sequence>MVLNTKFDLLPFLAKHQKFKAKVEYNPDEICEMIETARVLFSNEGALINVSIPVVVVGDIHGQYADLQRIFAAVGRPGRTRFLFLGDYVDRGPQSLECICSLIAWKIAYPKRIFLLRGNHEFASVNREYGFYDELAARFSVGQAMRLWKEFNDLFSIFPFSALIKNKILCMHGGLSPHLESLNDIRNIKMPVMEAFPDTLEQDLVWSDPKLDMRGYEPNKLRNVSIAFGEDIVYKTCKRLNLDLIIRAHQVMENGYGFFAGRKLITVFSAPLYAELRSGNSLLKSQSRRAYPAAIMHAQDCFHVAQSCAAMRRVNEVHCWNNKGAVIRISADMVISYVILNPVSQKTAGKENFQRSFKDDQRSYRMDEQSGATVMPQLQ</sequence>
<accession>A0A238BVI2</accession>
<comment type="cofactor">
    <cofactor evidence="1">
        <name>Mn(2+)</name>
        <dbReference type="ChEBI" id="CHEBI:29035"/>
    </cofactor>
</comment>
<dbReference type="Gene3D" id="3.60.21.10">
    <property type="match status" value="1"/>
</dbReference>
<evidence type="ECO:0000256" key="5">
    <source>
        <dbReference type="ARBA" id="ARBA00023211"/>
    </source>
</evidence>
<dbReference type="InterPro" id="IPR029052">
    <property type="entry name" value="Metallo-depent_PP-like"/>
</dbReference>
<dbReference type="AlphaFoldDB" id="A0A238BVI2"/>
<dbReference type="EMBL" id="KZ269998">
    <property type="protein sequence ID" value="OZC08984.1"/>
    <property type="molecule type" value="Genomic_DNA"/>
</dbReference>
<reference evidence="11 12" key="1">
    <citation type="submission" date="2015-12" db="EMBL/GenBank/DDBJ databases">
        <title>Draft genome of the nematode, Onchocerca flexuosa.</title>
        <authorList>
            <person name="Mitreva M."/>
        </authorList>
    </citation>
    <scope>NUCLEOTIDE SEQUENCE [LARGE SCALE GENOMIC DNA]</scope>
    <source>
        <strain evidence="11">Red Deer</strain>
    </source>
</reference>
<protein>
    <recommendedName>
        <fullName evidence="8">Serine/threonine-protein phosphatase</fullName>
        <ecNumber evidence="8">3.1.3.16</ecNumber>
    </recommendedName>
</protein>